<dbReference type="Proteomes" id="UP000009328">
    <property type="component" value="Unassembled WGS sequence"/>
</dbReference>
<dbReference type="PANTHER" id="PTHR48079">
    <property type="entry name" value="PROTEIN YEEZ"/>
    <property type="match status" value="1"/>
</dbReference>
<feature type="domain" description="NAD-dependent epimerase/dehydratase" evidence="1">
    <location>
        <begin position="5"/>
        <end position="225"/>
    </location>
</feature>
<keyword evidence="3" id="KW-1185">Reference proteome</keyword>
<dbReference type="SUPFAM" id="SSF51735">
    <property type="entry name" value="NAD(P)-binding Rossmann-fold domains"/>
    <property type="match status" value="1"/>
</dbReference>
<evidence type="ECO:0000259" key="1">
    <source>
        <dbReference type="Pfam" id="PF01370"/>
    </source>
</evidence>
<dbReference type="InterPro" id="IPR001509">
    <property type="entry name" value="Epimerase_deHydtase"/>
</dbReference>
<keyword evidence="2" id="KW-0413">Isomerase</keyword>
<dbReference type="GO" id="GO:0003978">
    <property type="term" value="F:UDP-glucose 4-epimerase activity"/>
    <property type="evidence" value="ECO:0007669"/>
    <property type="project" value="UniProtKB-EC"/>
</dbReference>
<dbReference type="GO" id="GO:0005737">
    <property type="term" value="C:cytoplasm"/>
    <property type="evidence" value="ECO:0007669"/>
    <property type="project" value="TreeGrafter"/>
</dbReference>
<dbReference type="STRING" id="1206466.K0KXD4"/>
<evidence type="ECO:0000313" key="3">
    <source>
        <dbReference type="Proteomes" id="UP000009328"/>
    </source>
</evidence>
<proteinExistence type="predicted"/>
<dbReference type="PANTHER" id="PTHR48079:SF9">
    <property type="entry name" value="PUTATIVE-RELATED"/>
    <property type="match status" value="1"/>
</dbReference>
<gene>
    <name evidence="2" type="ORF">BN7_5319</name>
</gene>
<dbReference type="GO" id="GO:0004029">
    <property type="term" value="F:aldehyde dehydrogenase (NAD+) activity"/>
    <property type="evidence" value="ECO:0007669"/>
    <property type="project" value="TreeGrafter"/>
</dbReference>
<dbReference type="EMBL" id="CAIF01000208">
    <property type="protein sequence ID" value="CCH45733.1"/>
    <property type="molecule type" value="Genomic_DNA"/>
</dbReference>
<dbReference type="AlphaFoldDB" id="K0KXD4"/>
<organism evidence="2 3">
    <name type="scientific">Wickerhamomyces ciferrii (strain ATCC 14091 / BCRC 22168 / CBS 111 / JCM 3599 / NBRC 0793 / NRRL Y-1031 F-60-10)</name>
    <name type="common">Yeast</name>
    <name type="synonym">Pichia ciferrii</name>
    <dbReference type="NCBI Taxonomy" id="1206466"/>
    <lineage>
        <taxon>Eukaryota</taxon>
        <taxon>Fungi</taxon>
        <taxon>Dikarya</taxon>
        <taxon>Ascomycota</taxon>
        <taxon>Saccharomycotina</taxon>
        <taxon>Saccharomycetes</taxon>
        <taxon>Phaffomycetales</taxon>
        <taxon>Wickerhamomycetaceae</taxon>
        <taxon>Wickerhamomyces</taxon>
    </lineage>
</organism>
<evidence type="ECO:0000313" key="2">
    <source>
        <dbReference type="EMBL" id="CCH45733.1"/>
    </source>
</evidence>
<dbReference type="HOGENOM" id="CLU_007383_12_3_1"/>
<reference evidence="2 3" key="1">
    <citation type="journal article" date="2012" name="Eukaryot. Cell">
        <title>Draft genome sequence of Wickerhamomyces ciferrii NRRL Y-1031 F-60-10.</title>
        <authorList>
            <person name="Schneider J."/>
            <person name="Andrea H."/>
            <person name="Blom J."/>
            <person name="Jaenicke S."/>
            <person name="Ruckert C."/>
            <person name="Schorsch C."/>
            <person name="Szczepanowski R."/>
            <person name="Farwick M."/>
            <person name="Goesmann A."/>
            <person name="Puhler A."/>
            <person name="Schaffer S."/>
            <person name="Tauch A."/>
            <person name="Kohler T."/>
            <person name="Brinkrolf K."/>
        </authorList>
    </citation>
    <scope>NUCLEOTIDE SEQUENCE [LARGE SCALE GENOMIC DNA]</scope>
    <source>
        <strain evidence="3">ATCC 14091 / BCRC 22168 / CBS 111 / JCM 3599 / NBRC 0793 / NRRL Y-1031 F-60-10</strain>
    </source>
</reference>
<dbReference type="Gene3D" id="3.40.50.720">
    <property type="entry name" value="NAD(P)-binding Rossmann-like Domain"/>
    <property type="match status" value="1"/>
</dbReference>
<sequence length="303" mass="33087">MTKFFITGGSGFIGSEVVDELLSHGHEVLALARSDNSAKKLIEKGVQVLRGSIEDLDVLKKGANETDGTIHLAYDHNLSNFAKSGHLIDYEATKTIVDTLEGTNKVFIYTSGLGGLPTPIGIQSNETDRPNLEKVPKEIKQRMETEHFVLDSYTKNIRSIVIRLSPIVHGTNDHGFTSYLSQGAKKNGVALYANEGKSTWPSIHKKDAAVLYRLAAEKGQPGKAYHGASESGIETKLIAETIAKKIGVETKSTNINELSDKLGFIGGFFAVNINSSSELTRKELGWEPKELGLIEDIEKNYTL</sequence>
<dbReference type="InParanoid" id="K0KXD4"/>
<comment type="caution">
    <text evidence="2">The sequence shown here is derived from an EMBL/GenBank/DDBJ whole genome shotgun (WGS) entry which is preliminary data.</text>
</comment>
<accession>K0KXD4</accession>
<dbReference type="Pfam" id="PF01370">
    <property type="entry name" value="Epimerase"/>
    <property type="match status" value="1"/>
</dbReference>
<dbReference type="CDD" id="cd05262">
    <property type="entry name" value="SDR_a7"/>
    <property type="match status" value="1"/>
</dbReference>
<dbReference type="EC" id="5.1.3.2" evidence="2"/>
<protein>
    <submittedName>
        <fullName evidence="2">UDP-glucose 4-epimerase</fullName>
        <ecNumber evidence="2">5.1.3.2</ecNumber>
    </submittedName>
</protein>
<dbReference type="InterPro" id="IPR036291">
    <property type="entry name" value="NAD(P)-bd_dom_sf"/>
</dbReference>
<name>K0KXD4_WICCF</name>
<dbReference type="eggNOG" id="KOG1502">
    <property type="taxonomic scope" value="Eukaryota"/>
</dbReference>
<dbReference type="InterPro" id="IPR051783">
    <property type="entry name" value="NAD(P)-dependent_oxidoreduct"/>
</dbReference>